<evidence type="ECO:0000313" key="1">
    <source>
        <dbReference type="EMBL" id="RGB92838.1"/>
    </source>
</evidence>
<accession>A0A3E2U9F6</accession>
<sequence>MGQELMKSRYTDKSLMKAVDPNKEWCDRYEFAMAAFCGAAAGLVDAFLLGDVSNAKSESVLKSFSDERVEKVVMAYSRMLGGKANDLSGAIAFLEKKYKINYDQRSGKDVSGMFELSAIDHHIKSLAHAPSLVGLTFSIIDQLRDTSTMFSGGKLYVINTSGDEIHVQGKGVKEKLVAAFANWLGHCMSDVAGSKGSARNGRRGMGLAIPGTEVLMFSGLKVGKEEELLGNVMTEAFRRGYDFRVGVAQGLVLGFQKAATAVCWAFKRHYLDGRPWTECVPLEREGSLRMMQLVGNGALCMVDAGNAALKSGGEPVEFVLNFNFSAALQLAYLVLHEFDVRMGIELEKRMDALYDEVLHVSTPLERQNIQKMDERLRNYQLSLDQKYLLFCVQVEGSEAEFMQTLKATDAWYASMHKRAEASAKHARTGGVKEEKILNSVSELDVKLGVERKKGFLERFKKR</sequence>
<evidence type="ECO:0000313" key="2">
    <source>
        <dbReference type="Proteomes" id="UP000260991"/>
    </source>
</evidence>
<dbReference type="RefSeq" id="WP_158402541.1">
    <property type="nucleotide sequence ID" value="NZ_QVER01000003.1"/>
</dbReference>
<proteinExistence type="predicted"/>
<protein>
    <submittedName>
        <fullName evidence="1">Uncharacterized protein</fullName>
    </submittedName>
</protein>
<name>A0A3E2U9F6_9FIRM</name>
<gene>
    <name evidence="1" type="ORF">DWZ46_04020</name>
</gene>
<dbReference type="Proteomes" id="UP000260991">
    <property type="component" value="Unassembled WGS sequence"/>
</dbReference>
<dbReference type="AlphaFoldDB" id="A0A3E2U9F6"/>
<dbReference type="EMBL" id="QVER01000003">
    <property type="protein sequence ID" value="RGB92838.1"/>
    <property type="molecule type" value="Genomic_DNA"/>
</dbReference>
<comment type="caution">
    <text evidence="1">The sequence shown here is derived from an EMBL/GenBank/DDBJ whole genome shotgun (WGS) entry which is preliminary data.</text>
</comment>
<reference evidence="1 2" key="1">
    <citation type="submission" date="2018-08" db="EMBL/GenBank/DDBJ databases">
        <title>A genome reference for cultivated species of the human gut microbiota.</title>
        <authorList>
            <person name="Zou Y."/>
            <person name="Xue W."/>
            <person name="Luo G."/>
        </authorList>
    </citation>
    <scope>NUCLEOTIDE SEQUENCE [LARGE SCALE GENOMIC DNA]</scope>
    <source>
        <strain evidence="1 2">AF32-8AC</strain>
    </source>
</reference>
<organism evidence="1 2">
    <name type="scientific">Faecalibacterium prausnitzii</name>
    <dbReference type="NCBI Taxonomy" id="853"/>
    <lineage>
        <taxon>Bacteria</taxon>
        <taxon>Bacillati</taxon>
        <taxon>Bacillota</taxon>
        <taxon>Clostridia</taxon>
        <taxon>Eubacteriales</taxon>
        <taxon>Oscillospiraceae</taxon>
        <taxon>Faecalibacterium</taxon>
    </lineage>
</organism>